<evidence type="ECO:0000256" key="1">
    <source>
        <dbReference type="SAM" id="Phobius"/>
    </source>
</evidence>
<dbReference type="AlphaFoldDB" id="A0A1G6G2G8"/>
<sequence length="100" mass="11047">MTSKEQTIHYPEYPLFKGLQKPLEFMGFQGRYIYWAAGTVGGAIIGFIAAYCLLGFVAGLIVLVATISVGAGLIIIKQRKGLHTKKNDRGIFIYARSKHI</sequence>
<dbReference type="RefSeq" id="WP_046151555.1">
    <property type="nucleotide sequence ID" value="NZ_FMYE01000007.1"/>
</dbReference>
<feature type="transmembrane region" description="Helical" evidence="1">
    <location>
        <begin position="32"/>
        <end position="50"/>
    </location>
</feature>
<evidence type="ECO:0000313" key="2">
    <source>
        <dbReference type="EMBL" id="SDB76194.1"/>
    </source>
</evidence>
<proteinExistence type="predicted"/>
<name>A0A1G6G2G8_BACOV</name>
<keyword evidence="1" id="KW-0812">Transmembrane</keyword>
<organism evidence="2 3">
    <name type="scientific">Bacteroides ovatus</name>
    <dbReference type="NCBI Taxonomy" id="28116"/>
    <lineage>
        <taxon>Bacteria</taxon>
        <taxon>Pseudomonadati</taxon>
        <taxon>Bacteroidota</taxon>
        <taxon>Bacteroidia</taxon>
        <taxon>Bacteroidales</taxon>
        <taxon>Bacteroidaceae</taxon>
        <taxon>Bacteroides</taxon>
    </lineage>
</organism>
<keyword evidence="1" id="KW-1133">Transmembrane helix</keyword>
<dbReference type="Proteomes" id="UP000183670">
    <property type="component" value="Unassembled WGS sequence"/>
</dbReference>
<gene>
    <name evidence="2" type="ORF">SAMN05192581_100716</name>
</gene>
<feature type="transmembrane region" description="Helical" evidence="1">
    <location>
        <begin position="56"/>
        <end position="76"/>
    </location>
</feature>
<protein>
    <recommendedName>
        <fullName evidence="4">DUF4133 domain-containing protein</fullName>
    </recommendedName>
</protein>
<evidence type="ECO:0008006" key="4">
    <source>
        <dbReference type="Google" id="ProtNLM"/>
    </source>
</evidence>
<accession>A0A1G6G2G8</accession>
<reference evidence="2 3" key="1">
    <citation type="submission" date="2016-10" db="EMBL/GenBank/DDBJ databases">
        <authorList>
            <person name="de Groot N.N."/>
        </authorList>
    </citation>
    <scope>NUCLEOTIDE SEQUENCE [LARGE SCALE GENOMIC DNA]</scope>
    <source>
        <strain evidence="2 3">NLAE-zl-C500</strain>
    </source>
</reference>
<keyword evidence="1" id="KW-0472">Membrane</keyword>
<evidence type="ECO:0000313" key="3">
    <source>
        <dbReference type="Proteomes" id="UP000183670"/>
    </source>
</evidence>
<dbReference type="EMBL" id="FMYE01000007">
    <property type="protein sequence ID" value="SDB76194.1"/>
    <property type="molecule type" value="Genomic_DNA"/>
</dbReference>